<dbReference type="PROSITE" id="PS00630">
    <property type="entry name" value="IMP_2"/>
    <property type="match status" value="1"/>
</dbReference>
<keyword evidence="7 8" id="KW-0460">Magnesium</keyword>
<sequence length="291" mass="31691">MTAAQYSDADVDRFFDVAISLVERAGILVLHAFKQPSSKVTTKSSDTDLVTETDKAVEDLLIQGLSKEFPDHKFIGEESVSSGQKFELTDAPTWIIDPIDGTTNFVHRIPLLGICLGLVIEKQLKAGIVYNPISGDLYTAKHGKGAFKNGFPIRVSNTDALNKAVICTTLGEHNFKDHGEKYLDTALSNHRKVVLSGARGIRTFGCSSINMIYVAQGSIDAYIEYGLRCWDAAAAAVIVKEAGGYLIDPTGGPFNLMSRCLLCAGEEKLAKEISSLFTHAKFEPESEAVYY</sequence>
<dbReference type="InterPro" id="IPR033942">
    <property type="entry name" value="IMPase"/>
</dbReference>
<feature type="binding site" evidence="8">
    <location>
        <position position="97"/>
    </location>
    <ligand>
        <name>Mg(2+)</name>
        <dbReference type="ChEBI" id="CHEBI:18420"/>
        <label>1</label>
        <note>catalytic</note>
    </ligand>
</feature>
<dbReference type="GO" id="GO:0007165">
    <property type="term" value="P:signal transduction"/>
    <property type="evidence" value="ECO:0007669"/>
    <property type="project" value="TreeGrafter"/>
</dbReference>
<evidence type="ECO:0000256" key="7">
    <source>
        <dbReference type="ARBA" id="ARBA00022842"/>
    </source>
</evidence>
<organism evidence="10 11">
    <name type="scientific">Acrobeloides nanus</name>
    <dbReference type="NCBI Taxonomy" id="290746"/>
    <lineage>
        <taxon>Eukaryota</taxon>
        <taxon>Metazoa</taxon>
        <taxon>Ecdysozoa</taxon>
        <taxon>Nematoda</taxon>
        <taxon>Chromadorea</taxon>
        <taxon>Rhabditida</taxon>
        <taxon>Tylenchina</taxon>
        <taxon>Cephalobomorpha</taxon>
        <taxon>Cephaloboidea</taxon>
        <taxon>Cephalobidae</taxon>
        <taxon>Acrobeloides</taxon>
    </lineage>
</organism>
<dbReference type="Gene3D" id="3.30.540.10">
    <property type="entry name" value="Fructose-1,6-Bisphosphatase, subunit A, domain 1"/>
    <property type="match status" value="1"/>
</dbReference>
<reference evidence="11" key="1">
    <citation type="submission" date="2022-11" db="UniProtKB">
        <authorList>
            <consortium name="WormBaseParasite"/>
        </authorList>
    </citation>
    <scope>IDENTIFICATION</scope>
</reference>
<dbReference type="GO" id="GO:0046854">
    <property type="term" value="P:phosphatidylinositol phosphate biosynthetic process"/>
    <property type="evidence" value="ECO:0007669"/>
    <property type="project" value="InterPro"/>
</dbReference>
<keyword evidence="5 8" id="KW-0479">Metal-binding</keyword>
<feature type="binding site" evidence="8">
    <location>
        <position position="231"/>
    </location>
    <ligand>
        <name>Mg(2+)</name>
        <dbReference type="ChEBI" id="CHEBI:18420"/>
        <label>1</label>
        <note>catalytic</note>
    </ligand>
</feature>
<protein>
    <recommendedName>
        <fullName evidence="9">Inositol-1-monophosphatase</fullName>
        <ecNumber evidence="9">3.1.3.25</ecNumber>
    </recommendedName>
</protein>
<dbReference type="GO" id="GO:0046872">
    <property type="term" value="F:metal ion binding"/>
    <property type="evidence" value="ECO:0007669"/>
    <property type="project" value="UniProtKB-KW"/>
</dbReference>
<feature type="binding site" evidence="8">
    <location>
        <position position="99"/>
    </location>
    <ligand>
        <name>Mg(2+)</name>
        <dbReference type="ChEBI" id="CHEBI:18420"/>
        <label>1</label>
        <note>catalytic</note>
    </ligand>
</feature>
<evidence type="ECO:0000256" key="3">
    <source>
        <dbReference type="ARBA" id="ARBA00005152"/>
    </source>
</evidence>
<dbReference type="PRINTS" id="PR00377">
    <property type="entry name" value="IMPHPHTASES"/>
</dbReference>
<evidence type="ECO:0000256" key="1">
    <source>
        <dbReference type="ARBA" id="ARBA00001033"/>
    </source>
</evidence>
<comment type="pathway">
    <text evidence="3 9">Polyol metabolism; myo-inositol biosynthesis; myo-inositol from D-glucose 6-phosphate: step 2/2.</text>
</comment>
<dbReference type="Proteomes" id="UP000887540">
    <property type="component" value="Unplaced"/>
</dbReference>
<dbReference type="Pfam" id="PF00459">
    <property type="entry name" value="Inositol_P"/>
    <property type="match status" value="1"/>
</dbReference>
<dbReference type="PANTHER" id="PTHR20854">
    <property type="entry name" value="INOSITOL MONOPHOSPHATASE"/>
    <property type="match status" value="1"/>
</dbReference>
<keyword evidence="6 9" id="KW-0378">Hydrolase</keyword>
<feature type="binding site" evidence="8">
    <location>
        <position position="77"/>
    </location>
    <ligand>
        <name>Mg(2+)</name>
        <dbReference type="ChEBI" id="CHEBI:18420"/>
        <label>1</label>
        <note>catalytic</note>
    </ligand>
</feature>
<comment type="cofactor">
    <cofactor evidence="2 8 9">
        <name>Mg(2+)</name>
        <dbReference type="ChEBI" id="CHEBI:18420"/>
    </cofactor>
</comment>
<dbReference type="PANTHER" id="PTHR20854:SF4">
    <property type="entry name" value="INOSITOL-1-MONOPHOSPHATASE-RELATED"/>
    <property type="match status" value="1"/>
</dbReference>
<evidence type="ECO:0000256" key="2">
    <source>
        <dbReference type="ARBA" id="ARBA00001946"/>
    </source>
</evidence>
<evidence type="ECO:0000313" key="11">
    <source>
        <dbReference type="WBParaSite" id="ACRNAN_Path_731.g2770.t1"/>
    </source>
</evidence>
<dbReference type="EC" id="3.1.3.25" evidence="9"/>
<dbReference type="InterPro" id="IPR020550">
    <property type="entry name" value="Inositol_monophosphatase_CS"/>
</dbReference>
<dbReference type="GO" id="GO:0008934">
    <property type="term" value="F:inositol monophosphate 1-phosphatase activity"/>
    <property type="evidence" value="ECO:0007669"/>
    <property type="project" value="InterPro"/>
</dbReference>
<dbReference type="Gene3D" id="3.40.190.80">
    <property type="match status" value="1"/>
</dbReference>
<proteinExistence type="inferred from homology"/>
<comment type="catalytic activity">
    <reaction evidence="1 9">
        <text>a myo-inositol phosphate + H2O = myo-inositol + phosphate</text>
        <dbReference type="Rhea" id="RHEA:24056"/>
        <dbReference type="ChEBI" id="CHEBI:15377"/>
        <dbReference type="ChEBI" id="CHEBI:17268"/>
        <dbReference type="ChEBI" id="CHEBI:43474"/>
        <dbReference type="ChEBI" id="CHEBI:84139"/>
        <dbReference type="EC" id="3.1.3.25"/>
    </reaction>
</comment>
<dbReference type="InterPro" id="IPR000760">
    <property type="entry name" value="Inositol_monophosphatase-like"/>
</dbReference>
<dbReference type="FunFam" id="3.40.190.80:FF:000002">
    <property type="entry name" value="Inositol-1-monophosphatase"/>
    <property type="match status" value="1"/>
</dbReference>
<comment type="similarity">
    <text evidence="4 9">Belongs to the inositol monophosphatase superfamily.</text>
</comment>
<name>A0A914CB37_9BILA</name>
<dbReference type="InterPro" id="IPR020552">
    <property type="entry name" value="Inositol_monoPase_Li-sen"/>
</dbReference>
<evidence type="ECO:0000256" key="5">
    <source>
        <dbReference type="ARBA" id="ARBA00022723"/>
    </source>
</evidence>
<dbReference type="PRINTS" id="PR00378">
    <property type="entry name" value="LIIMPHPHTASE"/>
</dbReference>
<dbReference type="CDD" id="cd01639">
    <property type="entry name" value="IMPase"/>
    <property type="match status" value="1"/>
</dbReference>
<feature type="binding site" evidence="8">
    <location>
        <position position="100"/>
    </location>
    <ligand>
        <name>Mg(2+)</name>
        <dbReference type="ChEBI" id="CHEBI:18420"/>
        <label>1</label>
        <note>catalytic</note>
    </ligand>
</feature>
<dbReference type="PROSITE" id="PS00629">
    <property type="entry name" value="IMP_1"/>
    <property type="match status" value="1"/>
</dbReference>
<dbReference type="InterPro" id="IPR020583">
    <property type="entry name" value="Inositol_monoP_metal-BS"/>
</dbReference>
<dbReference type="FunFam" id="3.30.540.10:FF:000004">
    <property type="entry name" value="Inositol-1-monophosphatase"/>
    <property type="match status" value="1"/>
</dbReference>
<dbReference type="WBParaSite" id="ACRNAN_Path_731.g2770.t1">
    <property type="protein sequence ID" value="ACRNAN_Path_731.g2770.t1"/>
    <property type="gene ID" value="ACRNAN_Path_731.g2770"/>
</dbReference>
<accession>A0A914CB37</accession>
<evidence type="ECO:0000256" key="4">
    <source>
        <dbReference type="ARBA" id="ARBA00009759"/>
    </source>
</evidence>
<dbReference type="SUPFAM" id="SSF56655">
    <property type="entry name" value="Carbohydrate phosphatase"/>
    <property type="match status" value="1"/>
</dbReference>
<evidence type="ECO:0000256" key="9">
    <source>
        <dbReference type="RuleBase" id="RU364068"/>
    </source>
</evidence>
<dbReference type="GO" id="GO:0006020">
    <property type="term" value="P:inositol metabolic process"/>
    <property type="evidence" value="ECO:0007669"/>
    <property type="project" value="TreeGrafter"/>
</dbReference>
<evidence type="ECO:0000313" key="10">
    <source>
        <dbReference type="Proteomes" id="UP000887540"/>
    </source>
</evidence>
<evidence type="ECO:0000256" key="6">
    <source>
        <dbReference type="ARBA" id="ARBA00022801"/>
    </source>
</evidence>
<evidence type="ECO:0000256" key="8">
    <source>
        <dbReference type="PIRSR" id="PIRSR600760-2"/>
    </source>
</evidence>
<dbReference type="AlphaFoldDB" id="A0A914CB37"/>
<keyword evidence="10" id="KW-1185">Reference proteome</keyword>